<feature type="domain" description="Peptidase S9 prolyl oligopeptidase catalytic" evidence="5">
    <location>
        <begin position="450"/>
        <end position="659"/>
    </location>
</feature>
<evidence type="ECO:0000256" key="2">
    <source>
        <dbReference type="ARBA" id="ARBA00022670"/>
    </source>
</evidence>
<name>A0AAE3IRV1_9BACI</name>
<dbReference type="InterPro" id="IPR029058">
    <property type="entry name" value="AB_hydrolase_fold"/>
</dbReference>
<sequence length="660" mass="74044">MSNLRGIVAEDLYELSSSSDPRLSPMGDKVAYVVTSISKEKNEYVSNIYVLELATNEVTQWTFGEFRNSSPRWSPDGTKLAFVSNRSGKNQIYVIDVNGGEANSVTKVTNGATNPVWSPDSQKIAFSVALKKDEPLVKAEEKEERKKLEPLEVDKMKYKSDSAGFFSGKYQQIVIVDLKTLETEKVTEGEVHHSLQSWSPDGKYIAFGADYADNTDFSFKQDIYLLDVDSKEKKRITAENGGYYNTTWSPDGQYIAAFGNEREYENATLSKLYLYDVVKGAFTCISKDWDILVGDATVGDFQQGAVTPGALWTSSGEGFYFTSANLGSTNVFYSNITGEVKQVTKEAAHIYGLTVSKDGRAVAAISYPNQPSDLYELNLQEGTVKQITKSNEQFLQTVQLAAVEPIEFKGADDWAVHGWIMKPVGFTEGEKYPLILEVHGGPHAMYGNTYFHEFQTLAAAGYAVLYVNPRGSHGYGQKFVDAVRGDYGGNDYNDLMKAVDYAIETFDFIDGNSLGVTGGSYGGFMTNWIVGHTNRFKAAVTQRSISNWISFYGVSDIGYYFNEWQHKLDVNDIEGLWKISPLAYVENIETPLLILHSEKDFRCPIEQGEQLFIALKHRNKETKFIRFPESNHELSRSGIPNLRVKRLEYINSWFNQYLAK</sequence>
<dbReference type="GO" id="GO:0006508">
    <property type="term" value="P:proteolysis"/>
    <property type="evidence" value="ECO:0007669"/>
    <property type="project" value="UniProtKB-KW"/>
</dbReference>
<keyword evidence="3" id="KW-0378">Hydrolase</keyword>
<dbReference type="SUPFAM" id="SSF53474">
    <property type="entry name" value="alpha/beta-Hydrolases"/>
    <property type="match status" value="1"/>
</dbReference>
<dbReference type="Gene3D" id="3.40.50.1820">
    <property type="entry name" value="alpha/beta hydrolase"/>
    <property type="match status" value="1"/>
</dbReference>
<accession>A0AAE3IRV1</accession>
<dbReference type="InterPro" id="IPR011042">
    <property type="entry name" value="6-blade_b-propeller_TolB-like"/>
</dbReference>
<comment type="caution">
    <text evidence="6">The sequence shown here is derived from an EMBL/GenBank/DDBJ whole genome shotgun (WGS) entry which is preliminary data.</text>
</comment>
<dbReference type="SUPFAM" id="SSF82171">
    <property type="entry name" value="DPP6 N-terminal domain-like"/>
    <property type="match status" value="1"/>
</dbReference>
<comment type="similarity">
    <text evidence="1">Belongs to the peptidase S9C family.</text>
</comment>
<proteinExistence type="inferred from homology"/>
<dbReference type="PANTHER" id="PTHR42776">
    <property type="entry name" value="SERINE PEPTIDASE S9 FAMILY MEMBER"/>
    <property type="match status" value="1"/>
</dbReference>
<reference evidence="6" key="1">
    <citation type="submission" date="2022-10" db="EMBL/GenBank/DDBJ databases">
        <title>Description of Fervidibacillus gen. nov. in the family Fervidibacillaceae fam. nov. with two species, Fervidibacillus albus sp. nov., and Fervidibacillus halotolerans sp. nov., isolated from tidal flat sediments.</title>
        <authorList>
            <person name="Kwon K.K."/>
            <person name="Yang S.-H."/>
        </authorList>
    </citation>
    <scope>NUCLEOTIDE SEQUENCE</scope>
    <source>
        <strain evidence="6">JCM 19140</strain>
    </source>
</reference>
<evidence type="ECO:0000256" key="3">
    <source>
        <dbReference type="ARBA" id="ARBA00022801"/>
    </source>
</evidence>
<dbReference type="AlphaFoldDB" id="A0AAE3IRV1"/>
<evidence type="ECO:0000256" key="4">
    <source>
        <dbReference type="ARBA" id="ARBA00022825"/>
    </source>
</evidence>
<dbReference type="RefSeq" id="WP_263071669.1">
    <property type="nucleotide sequence ID" value="NZ_JAOUSF010000001.1"/>
</dbReference>
<keyword evidence="2" id="KW-0645">Protease</keyword>
<keyword evidence="7" id="KW-1185">Reference proteome</keyword>
<dbReference type="Pfam" id="PF07676">
    <property type="entry name" value="PD40"/>
    <property type="match status" value="4"/>
</dbReference>
<dbReference type="InterPro" id="IPR001375">
    <property type="entry name" value="Peptidase_S9_cat"/>
</dbReference>
<dbReference type="Proteomes" id="UP001209318">
    <property type="component" value="Unassembled WGS sequence"/>
</dbReference>
<dbReference type="Gene3D" id="2.120.10.30">
    <property type="entry name" value="TolB, C-terminal domain"/>
    <property type="match status" value="3"/>
</dbReference>
<evidence type="ECO:0000259" key="5">
    <source>
        <dbReference type="Pfam" id="PF00326"/>
    </source>
</evidence>
<dbReference type="GO" id="GO:0004252">
    <property type="term" value="F:serine-type endopeptidase activity"/>
    <property type="evidence" value="ECO:0007669"/>
    <property type="project" value="TreeGrafter"/>
</dbReference>
<dbReference type="Pfam" id="PF00326">
    <property type="entry name" value="Peptidase_S9"/>
    <property type="match status" value="1"/>
</dbReference>
<evidence type="ECO:0000256" key="1">
    <source>
        <dbReference type="ARBA" id="ARBA00010040"/>
    </source>
</evidence>
<dbReference type="PANTHER" id="PTHR42776:SF27">
    <property type="entry name" value="DIPEPTIDYL PEPTIDASE FAMILY MEMBER 6"/>
    <property type="match status" value="1"/>
</dbReference>
<gene>
    <name evidence="6" type="ORF">OEV98_02755</name>
</gene>
<dbReference type="EMBL" id="JAOUSF010000001">
    <property type="protein sequence ID" value="MCU9612483.1"/>
    <property type="molecule type" value="Genomic_DNA"/>
</dbReference>
<dbReference type="InterPro" id="IPR011659">
    <property type="entry name" value="WD40"/>
</dbReference>
<organism evidence="6 7">
    <name type="scientific">Perspicuibacillus lycopersici</name>
    <dbReference type="NCBI Taxonomy" id="1325689"/>
    <lineage>
        <taxon>Bacteria</taxon>
        <taxon>Bacillati</taxon>
        <taxon>Bacillota</taxon>
        <taxon>Bacilli</taxon>
        <taxon>Bacillales</taxon>
        <taxon>Bacillaceae</taxon>
        <taxon>Perspicuibacillus</taxon>
    </lineage>
</organism>
<dbReference type="FunFam" id="3.40.50.1820:FF:000028">
    <property type="entry name" value="S9 family peptidase"/>
    <property type="match status" value="1"/>
</dbReference>
<evidence type="ECO:0000313" key="6">
    <source>
        <dbReference type="EMBL" id="MCU9612483.1"/>
    </source>
</evidence>
<keyword evidence="4" id="KW-0720">Serine protease</keyword>
<evidence type="ECO:0000313" key="7">
    <source>
        <dbReference type="Proteomes" id="UP001209318"/>
    </source>
</evidence>
<protein>
    <submittedName>
        <fullName evidence="6">S9 family peptidase</fullName>
    </submittedName>
</protein>